<evidence type="ECO:0000259" key="18">
    <source>
        <dbReference type="PROSITE" id="PS50812"/>
    </source>
</evidence>
<keyword evidence="7" id="KW-0156">Chromatin regulator</keyword>
<dbReference type="GO" id="GO:0005694">
    <property type="term" value="C:chromosome"/>
    <property type="evidence" value="ECO:0007669"/>
    <property type="project" value="UniProtKB-SubCell"/>
</dbReference>
<evidence type="ECO:0000256" key="8">
    <source>
        <dbReference type="ARBA" id="ARBA00022990"/>
    </source>
</evidence>
<dbReference type="CTD" id="23613"/>
<feature type="compositionally biased region" description="Basic and acidic residues" evidence="16">
    <location>
        <begin position="65"/>
        <end position="94"/>
    </location>
</feature>
<evidence type="ECO:0000256" key="9">
    <source>
        <dbReference type="ARBA" id="ARBA00023015"/>
    </source>
</evidence>
<evidence type="ECO:0000259" key="17">
    <source>
        <dbReference type="PROSITE" id="PS50014"/>
    </source>
</evidence>
<sequence>MASLSNDKAITKDAAEKKPKEKSLAKDLENVSKDSKNMLDTSTEDAKDKKLEISPGSDNLNCPSKESKKEYNPEDIKTLETEFKKPESDLKIEEANECTAQDSQPLDIRISSLLASKDTKNGEEIRVEEAAKNEKEGKRKRRNPSVQSGDLSSSEDGTRIKRKRSKSVSDGFCWRCHKESVEAQCSACPRSWHRKCMGGAPPTSVQNWICGECATILRAENAETRSPAMSQLSVDQLCMLLKHVVERMRHYPGSEPFWKAVDLSEVPNYLDYVVKPMDLSLLESNVRAKLYGSTDAFMADAKWIQHNCIVFNTCGGVYADTSKLTNAARQIIKAARQEVSEIEACPDCYAHGRNLPRPQPSWFIEPCRRPHPLVWAKLKGFPYWPAKAMPRVNGQGYVDVRFFGAHDRAWISPRDLYLYSEDPPSPLPRKRKLDMDECVREITRHCRKLELVFGQFRFAPPKIQYNPQDPMQIKLMLPNYDPLHPNITPEIQTVPPKRKSLQKKRAPLFRKKALISESPTNTTADSANDSVAQRLDSNSDCEKYIEIIRIGKTSTLGKKTERTTSSSKEDIVVAPTGKKQKVRNRRSSALDTRTSGQTASKASSEKDALIRLKPSNELINNVITDKESSKDVPEKRKANATRQASADKRLSQKGGRTSEGESNIKNPNFKTYSLPGSPVNAPAGLKPIKNLVRVYKPKTRMVNQVNAEMAKESATDAKETKETGGTVDRIESNEIPAEVDASTNNSSVSPVSSTVPIATPTTVPDTTTNSVPSSKDVKHNNSQATHVTPISSNSTGEQPLAFFFLVNNSKPELRKRPASLENNFPSTETLAIVKQEPRDHHASPQSAQKRESKARKSFPNKPPVYPQIAPRSPPKAPSSPPDAMVYIPGHRDENELAYQLPPPEAGPLSAQLHRGAQELARRMAQLMEEALRESAQTGLNPQDDPGDNGQATIHFLKLQIERMRWQHQQQLTELKHNTDLTLREMRASLEAERHRAVEEARRQAEEEKLRSVEETKRKQWCALCGNEALFYCCWNTAYCDYPCQQAHWPSHMRTCAQKPPQNTILGTTATNSNNNQQQNGNSAKTCSPAGRVYTLQNGEVKVMPTSSPCTSHALPIKALKVHQH</sequence>
<feature type="region of interest" description="Disordered" evidence="16">
    <location>
        <begin position="1"/>
        <end position="103"/>
    </location>
</feature>
<dbReference type="GO" id="GO:0016301">
    <property type="term" value="F:kinase activity"/>
    <property type="evidence" value="ECO:0007669"/>
    <property type="project" value="UniProtKB-KW"/>
</dbReference>
<dbReference type="SMART" id="SM00293">
    <property type="entry name" value="PWWP"/>
    <property type="match status" value="1"/>
</dbReference>
<keyword evidence="8" id="KW-0007">Acetylation</keyword>
<dbReference type="PROSITE" id="PS01360">
    <property type="entry name" value="ZF_MYND_1"/>
    <property type="match status" value="1"/>
</dbReference>
<dbReference type="GeneID" id="107271882"/>
<feature type="region of interest" description="Disordered" evidence="16">
    <location>
        <begin position="1066"/>
        <end position="1085"/>
    </location>
</feature>
<evidence type="ECO:0000256" key="3">
    <source>
        <dbReference type="ARBA" id="ARBA00022454"/>
    </source>
</evidence>
<dbReference type="CDD" id="cd15538">
    <property type="entry name" value="PHD_PRKCBP1"/>
    <property type="match status" value="1"/>
</dbReference>
<keyword evidence="9" id="KW-0805">Transcription regulation</keyword>
<gene>
    <name evidence="21 22" type="primary">LOC107271882</name>
</gene>
<dbReference type="PROSITE" id="PS50865">
    <property type="entry name" value="ZF_MYND_2"/>
    <property type="match status" value="1"/>
</dbReference>
<feature type="compositionally biased region" description="Polar residues" evidence="16">
    <location>
        <begin position="587"/>
        <end position="602"/>
    </location>
</feature>
<keyword evidence="3" id="KW-0158">Chromosome</keyword>
<keyword evidence="10 13" id="KW-0103">Bromodomain</keyword>
<feature type="compositionally biased region" description="Polar residues" evidence="16">
    <location>
        <begin position="144"/>
        <end position="155"/>
    </location>
</feature>
<feature type="region of interest" description="Disordered" evidence="16">
    <location>
        <begin position="556"/>
        <end position="606"/>
    </location>
</feature>
<dbReference type="PROSITE" id="PS50812">
    <property type="entry name" value="PWWP"/>
    <property type="match status" value="1"/>
</dbReference>
<dbReference type="GO" id="GO:0140006">
    <property type="term" value="F:histone H3 reader activity"/>
    <property type="evidence" value="ECO:0007669"/>
    <property type="project" value="UniProtKB-ARBA"/>
</dbReference>
<evidence type="ECO:0000256" key="13">
    <source>
        <dbReference type="PROSITE-ProRule" id="PRU00035"/>
    </source>
</evidence>
<dbReference type="CDD" id="cd05508">
    <property type="entry name" value="Bromo_RACK7"/>
    <property type="match status" value="1"/>
</dbReference>
<name>A0AAJ7FQY0_CEPCN</name>
<keyword evidence="12" id="KW-0539">Nucleus</keyword>
<evidence type="ECO:0000256" key="16">
    <source>
        <dbReference type="SAM" id="MobiDB-lite"/>
    </source>
</evidence>
<feature type="compositionally biased region" description="Polar residues" evidence="16">
    <location>
        <begin position="660"/>
        <end position="671"/>
    </location>
</feature>
<dbReference type="SUPFAM" id="SSF47370">
    <property type="entry name" value="Bromodomain"/>
    <property type="match status" value="1"/>
</dbReference>
<evidence type="ECO:0000313" key="21">
    <source>
        <dbReference type="RefSeq" id="XP_015603903.1"/>
    </source>
</evidence>
<dbReference type="RefSeq" id="XP_024944922.1">
    <property type="nucleotide sequence ID" value="XM_025089154.1"/>
</dbReference>
<evidence type="ECO:0000256" key="15">
    <source>
        <dbReference type="SAM" id="Coils"/>
    </source>
</evidence>
<dbReference type="SMART" id="SM00297">
    <property type="entry name" value="BROMO"/>
    <property type="match status" value="1"/>
</dbReference>
<dbReference type="SUPFAM" id="SSF144232">
    <property type="entry name" value="HIT/MYND zinc finger-like"/>
    <property type="match status" value="1"/>
</dbReference>
<feature type="region of interest" description="Disordered" evidence="16">
    <location>
        <begin position="709"/>
        <end position="795"/>
    </location>
</feature>
<dbReference type="Gene3D" id="6.10.140.2220">
    <property type="match status" value="1"/>
</dbReference>
<dbReference type="PANTHER" id="PTHR46453:SF5">
    <property type="entry name" value="PROTEIN KINASE C-BINDING PROTEIN 1 ISOFORM X1"/>
    <property type="match status" value="1"/>
</dbReference>
<feature type="compositionally biased region" description="Basic and acidic residues" evidence="16">
    <location>
        <begin position="558"/>
        <end position="571"/>
    </location>
</feature>
<feature type="coiled-coil region" evidence="15">
    <location>
        <begin position="986"/>
        <end position="1017"/>
    </location>
</feature>
<feature type="compositionally biased region" description="Basic and acidic residues" evidence="16">
    <location>
        <begin position="120"/>
        <end position="137"/>
    </location>
</feature>
<keyword evidence="5 14" id="KW-0863">Zinc-finger</keyword>
<feature type="compositionally biased region" description="Basic and acidic residues" evidence="16">
    <location>
        <begin position="709"/>
        <end position="732"/>
    </location>
</feature>
<dbReference type="CDD" id="cd20160">
    <property type="entry name" value="PWWP_PRKCBP1"/>
    <property type="match status" value="1"/>
</dbReference>
<dbReference type="Pfam" id="PF24324">
    <property type="entry name" value="MYND_ZMYND11_ZMYD8"/>
    <property type="match status" value="1"/>
</dbReference>
<feature type="compositionally biased region" description="Basic and acidic residues" evidence="16">
    <location>
        <begin position="9"/>
        <end position="37"/>
    </location>
</feature>
<dbReference type="GO" id="GO:0003714">
    <property type="term" value="F:transcription corepressor activity"/>
    <property type="evidence" value="ECO:0007669"/>
    <property type="project" value="TreeGrafter"/>
</dbReference>
<comment type="subcellular location">
    <subcellularLocation>
        <location evidence="2">Chromosome</location>
    </subcellularLocation>
    <subcellularLocation>
        <location evidence="1">Nucleus</location>
    </subcellularLocation>
</comment>
<evidence type="ECO:0000256" key="6">
    <source>
        <dbReference type="ARBA" id="ARBA00022833"/>
    </source>
</evidence>
<evidence type="ECO:0000256" key="11">
    <source>
        <dbReference type="ARBA" id="ARBA00023163"/>
    </source>
</evidence>
<dbReference type="InterPro" id="IPR002893">
    <property type="entry name" value="Znf_MYND"/>
</dbReference>
<organism evidence="20 21">
    <name type="scientific">Cephus cinctus</name>
    <name type="common">Wheat stem sawfly</name>
    <dbReference type="NCBI Taxonomy" id="211228"/>
    <lineage>
        <taxon>Eukaryota</taxon>
        <taxon>Metazoa</taxon>
        <taxon>Ecdysozoa</taxon>
        <taxon>Arthropoda</taxon>
        <taxon>Hexapoda</taxon>
        <taxon>Insecta</taxon>
        <taxon>Pterygota</taxon>
        <taxon>Neoptera</taxon>
        <taxon>Endopterygota</taxon>
        <taxon>Hymenoptera</taxon>
        <taxon>Cephoidea</taxon>
        <taxon>Cephidae</taxon>
        <taxon>Cephus</taxon>
    </lineage>
</organism>
<dbReference type="Proteomes" id="UP000694920">
    <property type="component" value="Unplaced"/>
</dbReference>
<dbReference type="InterPro" id="IPR000313">
    <property type="entry name" value="PWWP_dom"/>
</dbReference>
<dbReference type="KEGG" id="ccin:107271882"/>
<feature type="domain" description="MYND-type" evidence="19">
    <location>
        <begin position="1021"/>
        <end position="1055"/>
    </location>
</feature>
<protein>
    <submittedName>
        <fullName evidence="21 22">Protein kinase C-binding protein 1 isoform X1</fullName>
    </submittedName>
</protein>
<dbReference type="PROSITE" id="PS50014">
    <property type="entry name" value="BROMODOMAIN_2"/>
    <property type="match status" value="1"/>
</dbReference>
<dbReference type="InterPro" id="IPR037967">
    <property type="entry name" value="ZMYND8_Bromo_dom"/>
</dbReference>
<dbReference type="Pfam" id="PF23460">
    <property type="entry name" value="ZMYND8_CC"/>
    <property type="match status" value="1"/>
</dbReference>
<keyword evidence="6" id="KW-0862">Zinc</keyword>
<proteinExistence type="predicted"/>
<feature type="region of interest" description="Disordered" evidence="16">
    <location>
        <begin position="120"/>
        <end position="163"/>
    </location>
</feature>
<dbReference type="InterPro" id="IPR036427">
    <property type="entry name" value="Bromodomain-like_sf"/>
</dbReference>
<feature type="region of interest" description="Disordered" evidence="16">
    <location>
        <begin position="621"/>
        <end position="677"/>
    </location>
</feature>
<dbReference type="InterPro" id="IPR057053">
    <property type="entry name" value="MYND_ZMYND11_ZMYD8"/>
</dbReference>
<keyword evidence="21 22" id="KW-0808">Transferase</keyword>
<feature type="domain" description="Bromo" evidence="17">
    <location>
        <begin position="249"/>
        <end position="319"/>
    </location>
</feature>
<keyword evidence="15" id="KW-0175">Coiled coil</keyword>
<evidence type="ECO:0000256" key="2">
    <source>
        <dbReference type="ARBA" id="ARBA00004286"/>
    </source>
</evidence>
<feature type="compositionally biased region" description="Pro residues" evidence="16">
    <location>
        <begin position="860"/>
        <end position="880"/>
    </location>
</feature>
<dbReference type="InterPro" id="IPR013083">
    <property type="entry name" value="Znf_RING/FYVE/PHD"/>
</dbReference>
<dbReference type="PANTHER" id="PTHR46453">
    <property type="entry name" value="PROTEIN KINASE C-BINDING PROTEIN 1"/>
    <property type="match status" value="1"/>
</dbReference>
<evidence type="ECO:0000256" key="1">
    <source>
        <dbReference type="ARBA" id="ARBA00004123"/>
    </source>
</evidence>
<evidence type="ECO:0000256" key="5">
    <source>
        <dbReference type="ARBA" id="ARBA00022771"/>
    </source>
</evidence>
<dbReference type="GO" id="GO:0005737">
    <property type="term" value="C:cytoplasm"/>
    <property type="evidence" value="ECO:0007669"/>
    <property type="project" value="TreeGrafter"/>
</dbReference>
<keyword evidence="11" id="KW-0804">Transcription</keyword>
<feature type="compositionally biased region" description="Low complexity" evidence="16">
    <location>
        <begin position="1066"/>
        <end position="1083"/>
    </location>
</feature>
<dbReference type="InterPro" id="IPR011011">
    <property type="entry name" value="Znf_FYVE_PHD"/>
</dbReference>
<dbReference type="Gene3D" id="3.30.40.10">
    <property type="entry name" value="Zinc/RING finger domain, C3HC4 (zinc finger)"/>
    <property type="match status" value="1"/>
</dbReference>
<evidence type="ECO:0000256" key="12">
    <source>
        <dbReference type="ARBA" id="ARBA00023242"/>
    </source>
</evidence>
<dbReference type="AlphaFoldDB" id="A0AAJ7FQY0"/>
<dbReference type="Pfam" id="PF00855">
    <property type="entry name" value="PWWP"/>
    <property type="match status" value="1"/>
</dbReference>
<dbReference type="GO" id="GO:0005634">
    <property type="term" value="C:nucleus"/>
    <property type="evidence" value="ECO:0007669"/>
    <property type="project" value="UniProtKB-SubCell"/>
</dbReference>
<feature type="region of interest" description="Disordered" evidence="16">
    <location>
        <begin position="830"/>
        <end position="884"/>
    </location>
</feature>
<evidence type="ECO:0000259" key="19">
    <source>
        <dbReference type="PROSITE" id="PS50865"/>
    </source>
</evidence>
<feature type="compositionally biased region" description="Polar residues" evidence="16">
    <location>
        <begin position="780"/>
        <end position="795"/>
    </location>
</feature>
<evidence type="ECO:0000313" key="20">
    <source>
        <dbReference type="Proteomes" id="UP000694920"/>
    </source>
</evidence>
<keyword evidence="21 22" id="KW-0418">Kinase</keyword>
<feature type="domain" description="PWWP" evidence="18">
    <location>
        <begin position="370"/>
        <end position="422"/>
    </location>
</feature>
<evidence type="ECO:0000256" key="14">
    <source>
        <dbReference type="PROSITE-ProRule" id="PRU00134"/>
    </source>
</evidence>
<dbReference type="InterPro" id="IPR056987">
    <property type="entry name" value="ZMYND8_CC"/>
</dbReference>
<dbReference type="SUPFAM" id="SSF57903">
    <property type="entry name" value="FYVE/PHD zinc finger"/>
    <property type="match status" value="1"/>
</dbReference>
<dbReference type="InterPro" id="IPR018359">
    <property type="entry name" value="Bromodomain_CS"/>
</dbReference>
<dbReference type="RefSeq" id="XP_015603903.1">
    <property type="nucleotide sequence ID" value="XM_015748417.2"/>
</dbReference>
<dbReference type="SUPFAM" id="SSF63748">
    <property type="entry name" value="Tudor/PWWP/MBT"/>
    <property type="match status" value="1"/>
</dbReference>
<dbReference type="InterPro" id="IPR001487">
    <property type="entry name" value="Bromodomain"/>
</dbReference>
<dbReference type="Pfam" id="PF00439">
    <property type="entry name" value="Bromodomain"/>
    <property type="match status" value="1"/>
</dbReference>
<dbReference type="Gene3D" id="1.20.920.10">
    <property type="entry name" value="Bromodomain-like"/>
    <property type="match status" value="1"/>
</dbReference>
<dbReference type="GO" id="GO:0008270">
    <property type="term" value="F:zinc ion binding"/>
    <property type="evidence" value="ECO:0007669"/>
    <property type="project" value="UniProtKB-KW"/>
</dbReference>
<feature type="compositionally biased region" description="Basic and acidic residues" evidence="16">
    <location>
        <begin position="624"/>
        <end position="637"/>
    </location>
</feature>
<dbReference type="Gene3D" id="2.30.30.140">
    <property type="match status" value="1"/>
</dbReference>
<evidence type="ECO:0000256" key="4">
    <source>
        <dbReference type="ARBA" id="ARBA00022723"/>
    </source>
</evidence>
<keyword evidence="4" id="KW-0479">Metal-binding</keyword>
<dbReference type="PROSITE" id="PS00633">
    <property type="entry name" value="BROMODOMAIN_1"/>
    <property type="match status" value="1"/>
</dbReference>
<evidence type="ECO:0000313" key="22">
    <source>
        <dbReference type="RefSeq" id="XP_024944922.1"/>
    </source>
</evidence>
<keyword evidence="20" id="KW-1185">Reference proteome</keyword>
<evidence type="ECO:0000256" key="10">
    <source>
        <dbReference type="ARBA" id="ARBA00023117"/>
    </source>
</evidence>
<reference evidence="21 22" key="1">
    <citation type="submission" date="2025-04" db="UniProtKB">
        <authorList>
            <consortium name="RefSeq"/>
        </authorList>
    </citation>
    <scope>IDENTIFICATION</scope>
</reference>
<dbReference type="FunFam" id="6.10.140.2220:FF:000002">
    <property type="entry name" value="Protein kinase C-binding protein 1 isoform C"/>
    <property type="match status" value="1"/>
</dbReference>
<evidence type="ECO:0000256" key="7">
    <source>
        <dbReference type="ARBA" id="ARBA00022853"/>
    </source>
</evidence>
<feature type="coiled-coil region" evidence="15">
    <location>
        <begin position="909"/>
        <end position="936"/>
    </location>
</feature>
<accession>A0AAJ7FQY0</accession>
<dbReference type="InterPro" id="IPR044075">
    <property type="entry name" value="PRKCBP1_PHD"/>
</dbReference>
<feature type="compositionally biased region" description="Low complexity" evidence="16">
    <location>
        <begin position="742"/>
        <end position="774"/>
    </location>
</feature>